<comment type="caution">
    <text evidence="2">The sequence shown here is derived from an EMBL/GenBank/DDBJ whole genome shotgun (WGS) entry which is preliminary data.</text>
</comment>
<sequence length="129" mass="14424">MTRPRRAARLPLHHRARRMRRYNNGRRGRHGVDCVGAFSTSSTLNTFTADVQTSYNTQPHAHRSGRETPRARDVAEFRARPTTGSAIPNSMAISGNLSHEPSTDLSLVTRNWTSSPISDRLTDSLIDAR</sequence>
<evidence type="ECO:0000256" key="1">
    <source>
        <dbReference type="SAM" id="MobiDB-lite"/>
    </source>
</evidence>
<reference evidence="2 3" key="1">
    <citation type="journal article" date="2019" name="Commun. Biol.">
        <title>The bagworm genome reveals a unique fibroin gene that provides high tensile strength.</title>
        <authorList>
            <person name="Kono N."/>
            <person name="Nakamura H."/>
            <person name="Ohtoshi R."/>
            <person name="Tomita M."/>
            <person name="Numata K."/>
            <person name="Arakawa K."/>
        </authorList>
    </citation>
    <scope>NUCLEOTIDE SEQUENCE [LARGE SCALE GENOMIC DNA]</scope>
</reference>
<protein>
    <submittedName>
        <fullName evidence="2">Uncharacterized protein</fullName>
    </submittedName>
</protein>
<name>A0A4C1UXG9_EUMVA</name>
<gene>
    <name evidence="2" type="ORF">EVAR_81877_1</name>
</gene>
<organism evidence="2 3">
    <name type="scientific">Eumeta variegata</name>
    <name type="common">Bagworm moth</name>
    <name type="synonym">Eumeta japonica</name>
    <dbReference type="NCBI Taxonomy" id="151549"/>
    <lineage>
        <taxon>Eukaryota</taxon>
        <taxon>Metazoa</taxon>
        <taxon>Ecdysozoa</taxon>
        <taxon>Arthropoda</taxon>
        <taxon>Hexapoda</taxon>
        <taxon>Insecta</taxon>
        <taxon>Pterygota</taxon>
        <taxon>Neoptera</taxon>
        <taxon>Endopterygota</taxon>
        <taxon>Lepidoptera</taxon>
        <taxon>Glossata</taxon>
        <taxon>Ditrysia</taxon>
        <taxon>Tineoidea</taxon>
        <taxon>Psychidae</taxon>
        <taxon>Oiketicinae</taxon>
        <taxon>Eumeta</taxon>
    </lineage>
</organism>
<dbReference type="EMBL" id="BGZK01000240">
    <property type="protein sequence ID" value="GBP30979.1"/>
    <property type="molecule type" value="Genomic_DNA"/>
</dbReference>
<keyword evidence="3" id="KW-1185">Reference proteome</keyword>
<feature type="compositionally biased region" description="Polar residues" evidence="1">
    <location>
        <begin position="82"/>
        <end position="103"/>
    </location>
</feature>
<dbReference type="AlphaFoldDB" id="A0A4C1UXG9"/>
<evidence type="ECO:0000313" key="2">
    <source>
        <dbReference type="EMBL" id="GBP30979.1"/>
    </source>
</evidence>
<proteinExistence type="predicted"/>
<accession>A0A4C1UXG9</accession>
<feature type="region of interest" description="Disordered" evidence="1">
    <location>
        <begin position="80"/>
        <end position="103"/>
    </location>
</feature>
<evidence type="ECO:0000313" key="3">
    <source>
        <dbReference type="Proteomes" id="UP000299102"/>
    </source>
</evidence>
<dbReference type="Proteomes" id="UP000299102">
    <property type="component" value="Unassembled WGS sequence"/>
</dbReference>